<dbReference type="Gene3D" id="3.90.550.50">
    <property type="match status" value="1"/>
</dbReference>
<evidence type="ECO:0000256" key="10">
    <source>
        <dbReference type="ARBA" id="ARBA00022989"/>
    </source>
</evidence>
<sequence length="309" mass="35351">MRFLHELTCLNQHFLLQIQICWKRVVFERLIYAAVGAFLALVIVDVNREKAKPVTEVIGPVATEKRPIRLLCWIATMPPNHEKKAVHIKATWAPRCDRYMFMSSVNSTDLPSIAAVNQEGRQFLWQKTAFALNYVWTHFGEDFDFFYKADDDTYALIDNMRLLLADHDPNIPVLIGKVHKYVVKQGYADGGAGYVMSRAALRLFVHGMKNTSMCYDSRHSEFEDMKVGACAEALGIPAIHSVDEKGYLKFFTVSPFGYLRSQGIKASLSFVNHKKDALCCSDKPISFHYIKPEELYFLDYLLYTVRSPT</sequence>
<evidence type="ECO:0000256" key="6">
    <source>
        <dbReference type="ARBA" id="ARBA00022679"/>
    </source>
</evidence>
<evidence type="ECO:0000256" key="2">
    <source>
        <dbReference type="ARBA" id="ARBA00004922"/>
    </source>
</evidence>
<feature type="domain" description="Fringe-like glycosyltransferase" evidence="12">
    <location>
        <begin position="76"/>
        <end position="241"/>
    </location>
</feature>
<comment type="subcellular location">
    <subcellularLocation>
        <location evidence="1">Membrane</location>
        <topology evidence="1">Single-pass type II membrane protein</topology>
    </subcellularLocation>
</comment>
<keyword evidence="5" id="KW-0328">Glycosyltransferase</keyword>
<organism evidence="13 14">
    <name type="scientific">Opisthorchis viverrini</name>
    <name type="common">Southeast Asian liver fluke</name>
    <dbReference type="NCBI Taxonomy" id="6198"/>
    <lineage>
        <taxon>Eukaryota</taxon>
        <taxon>Metazoa</taxon>
        <taxon>Spiralia</taxon>
        <taxon>Lophotrochozoa</taxon>
        <taxon>Platyhelminthes</taxon>
        <taxon>Trematoda</taxon>
        <taxon>Digenea</taxon>
        <taxon>Opisthorchiida</taxon>
        <taxon>Opisthorchiata</taxon>
        <taxon>Opisthorchiidae</taxon>
        <taxon>Opisthorchis</taxon>
    </lineage>
</organism>
<evidence type="ECO:0000256" key="3">
    <source>
        <dbReference type="ARBA" id="ARBA00006462"/>
    </source>
</evidence>
<keyword evidence="10" id="KW-1133">Transmembrane helix</keyword>
<dbReference type="GO" id="GO:0000166">
    <property type="term" value="F:nucleotide binding"/>
    <property type="evidence" value="ECO:0007669"/>
    <property type="project" value="UniProtKB-KW"/>
</dbReference>
<evidence type="ECO:0000256" key="5">
    <source>
        <dbReference type="ARBA" id="ARBA00022676"/>
    </source>
</evidence>
<evidence type="ECO:0000256" key="7">
    <source>
        <dbReference type="ARBA" id="ARBA00022692"/>
    </source>
</evidence>
<keyword evidence="6" id="KW-0808">Transferase</keyword>
<dbReference type="GO" id="GO:0016020">
    <property type="term" value="C:membrane"/>
    <property type="evidence" value="ECO:0007669"/>
    <property type="project" value="UniProtKB-SubCell"/>
</dbReference>
<proteinExistence type="inferred from homology"/>
<comment type="similarity">
    <text evidence="3">Belongs to the glycosyltransferase 31 family. Beta3-Gal-T subfamily.</text>
</comment>
<keyword evidence="14" id="KW-1185">Reference proteome</keyword>
<dbReference type="AlphaFoldDB" id="A0A1S8X696"/>
<protein>
    <recommendedName>
        <fullName evidence="4">N-acetylgalactosaminide beta-1,3-galactosyltransferase</fullName>
        <ecNumber evidence="4">2.4.1.122</ecNumber>
    </recommendedName>
</protein>
<gene>
    <name evidence="13" type="ORF">X801_01912</name>
</gene>
<dbReference type="InterPro" id="IPR026050">
    <property type="entry name" value="C1GALT1/C1GALT1_chp1"/>
</dbReference>
<accession>A0A1S8X696</accession>
<comment type="pathway">
    <text evidence="2">Protein modification; protein glycosylation.</text>
</comment>
<dbReference type="UniPathway" id="UPA00378"/>
<reference evidence="13 14" key="1">
    <citation type="submission" date="2015-03" db="EMBL/GenBank/DDBJ databases">
        <title>Draft genome of the nematode, Opisthorchis viverrini.</title>
        <authorList>
            <person name="Mitreva M."/>
        </authorList>
    </citation>
    <scope>NUCLEOTIDE SEQUENCE [LARGE SCALE GENOMIC DNA]</scope>
    <source>
        <strain evidence="13">Khon Kaen</strain>
    </source>
</reference>
<keyword evidence="9" id="KW-0735">Signal-anchor</keyword>
<dbReference type="Proteomes" id="UP000243686">
    <property type="component" value="Unassembled WGS sequence"/>
</dbReference>
<evidence type="ECO:0000259" key="12">
    <source>
        <dbReference type="Pfam" id="PF02434"/>
    </source>
</evidence>
<dbReference type="Pfam" id="PF02434">
    <property type="entry name" value="Fringe"/>
    <property type="match status" value="1"/>
</dbReference>
<evidence type="ECO:0000256" key="9">
    <source>
        <dbReference type="ARBA" id="ARBA00022968"/>
    </source>
</evidence>
<evidence type="ECO:0000313" key="14">
    <source>
        <dbReference type="Proteomes" id="UP000243686"/>
    </source>
</evidence>
<keyword evidence="7" id="KW-0812">Transmembrane</keyword>
<dbReference type="EC" id="2.4.1.122" evidence="4"/>
<dbReference type="EMBL" id="KV891862">
    <property type="protein sequence ID" value="OON22186.1"/>
    <property type="molecule type" value="Genomic_DNA"/>
</dbReference>
<evidence type="ECO:0000256" key="11">
    <source>
        <dbReference type="ARBA" id="ARBA00023136"/>
    </source>
</evidence>
<dbReference type="GO" id="GO:0016263">
    <property type="term" value="F:glycoprotein-N-acetylgalactosamine 3-beta-galactosyltransferase activity"/>
    <property type="evidence" value="ECO:0007669"/>
    <property type="project" value="UniProtKB-EC"/>
</dbReference>
<evidence type="ECO:0000313" key="13">
    <source>
        <dbReference type="EMBL" id="OON22186.1"/>
    </source>
</evidence>
<evidence type="ECO:0000256" key="8">
    <source>
        <dbReference type="ARBA" id="ARBA00022741"/>
    </source>
</evidence>
<name>A0A1S8X696_OPIVI</name>
<keyword evidence="11" id="KW-0472">Membrane</keyword>
<dbReference type="PANTHER" id="PTHR23033">
    <property type="entry name" value="BETA1,3-GALACTOSYLTRANSFERASE"/>
    <property type="match status" value="1"/>
</dbReference>
<keyword evidence="8" id="KW-0547">Nucleotide-binding</keyword>
<evidence type="ECO:0000256" key="4">
    <source>
        <dbReference type="ARBA" id="ARBA00012557"/>
    </source>
</evidence>
<dbReference type="PANTHER" id="PTHR23033:SF14">
    <property type="entry name" value="GLYCOPROTEIN-N-ACETYLGALACTOSAMINE 3-BETA-GALACTOSYLTRANSFERASE 1-RELATED"/>
    <property type="match status" value="1"/>
</dbReference>
<evidence type="ECO:0000256" key="1">
    <source>
        <dbReference type="ARBA" id="ARBA00004606"/>
    </source>
</evidence>
<dbReference type="InterPro" id="IPR003378">
    <property type="entry name" value="Fringe-like_glycosylTrfase"/>
</dbReference>